<reference evidence="2" key="1">
    <citation type="journal article" date="2020" name="Stud. Mycol.">
        <title>101 Dothideomycetes genomes: a test case for predicting lifestyles and emergence of pathogens.</title>
        <authorList>
            <person name="Haridas S."/>
            <person name="Albert R."/>
            <person name="Binder M."/>
            <person name="Bloem J."/>
            <person name="Labutti K."/>
            <person name="Salamov A."/>
            <person name="Andreopoulos B."/>
            <person name="Baker S."/>
            <person name="Barry K."/>
            <person name="Bills G."/>
            <person name="Bluhm B."/>
            <person name="Cannon C."/>
            <person name="Castanera R."/>
            <person name="Culley D."/>
            <person name="Daum C."/>
            <person name="Ezra D."/>
            <person name="Gonzalez J."/>
            <person name="Henrissat B."/>
            <person name="Kuo A."/>
            <person name="Liang C."/>
            <person name="Lipzen A."/>
            <person name="Lutzoni F."/>
            <person name="Magnuson J."/>
            <person name="Mondo S."/>
            <person name="Nolan M."/>
            <person name="Ohm R."/>
            <person name="Pangilinan J."/>
            <person name="Park H.-J."/>
            <person name="Ramirez L."/>
            <person name="Alfaro M."/>
            <person name="Sun H."/>
            <person name="Tritt A."/>
            <person name="Yoshinaga Y."/>
            <person name="Zwiers L.-H."/>
            <person name="Turgeon B."/>
            <person name="Goodwin S."/>
            <person name="Spatafora J."/>
            <person name="Crous P."/>
            <person name="Grigoriev I."/>
        </authorList>
    </citation>
    <scope>NUCLEOTIDE SEQUENCE</scope>
    <source>
        <strain evidence="2">CBS 125425</strain>
    </source>
</reference>
<proteinExistence type="predicted"/>
<keyword evidence="1" id="KW-1133">Transmembrane helix</keyword>
<accession>A0A9P4UY97</accession>
<feature type="transmembrane region" description="Helical" evidence="1">
    <location>
        <begin position="397"/>
        <end position="416"/>
    </location>
</feature>
<evidence type="ECO:0000313" key="3">
    <source>
        <dbReference type="Proteomes" id="UP000799444"/>
    </source>
</evidence>
<dbReference type="Proteomes" id="UP000799444">
    <property type="component" value="Unassembled WGS sequence"/>
</dbReference>
<keyword evidence="1" id="KW-0812">Transmembrane</keyword>
<dbReference type="OrthoDB" id="3770929at2759"/>
<name>A0A9P4UY97_9PLEO</name>
<keyword evidence="3" id="KW-1185">Reference proteome</keyword>
<dbReference type="EMBL" id="ML996234">
    <property type="protein sequence ID" value="KAF2729826.1"/>
    <property type="molecule type" value="Genomic_DNA"/>
</dbReference>
<organism evidence="2 3">
    <name type="scientific">Polyplosphaeria fusca</name>
    <dbReference type="NCBI Taxonomy" id="682080"/>
    <lineage>
        <taxon>Eukaryota</taxon>
        <taxon>Fungi</taxon>
        <taxon>Dikarya</taxon>
        <taxon>Ascomycota</taxon>
        <taxon>Pezizomycotina</taxon>
        <taxon>Dothideomycetes</taxon>
        <taxon>Pleosporomycetidae</taxon>
        <taxon>Pleosporales</taxon>
        <taxon>Tetraplosphaeriaceae</taxon>
        <taxon>Polyplosphaeria</taxon>
    </lineage>
</organism>
<evidence type="ECO:0000313" key="2">
    <source>
        <dbReference type="EMBL" id="KAF2729826.1"/>
    </source>
</evidence>
<evidence type="ECO:0000256" key="1">
    <source>
        <dbReference type="SAM" id="Phobius"/>
    </source>
</evidence>
<feature type="transmembrane region" description="Helical" evidence="1">
    <location>
        <begin position="221"/>
        <end position="242"/>
    </location>
</feature>
<feature type="transmembrane region" description="Helical" evidence="1">
    <location>
        <begin position="248"/>
        <end position="267"/>
    </location>
</feature>
<feature type="transmembrane region" description="Helical" evidence="1">
    <location>
        <begin position="149"/>
        <end position="170"/>
    </location>
</feature>
<feature type="transmembrane region" description="Helical" evidence="1">
    <location>
        <begin position="295"/>
        <end position="325"/>
    </location>
</feature>
<dbReference type="AlphaFoldDB" id="A0A9P4UY97"/>
<comment type="caution">
    <text evidence="2">The sequence shown here is derived from an EMBL/GenBank/DDBJ whole genome shotgun (WGS) entry which is preliminary data.</text>
</comment>
<protein>
    <submittedName>
        <fullName evidence="2">Uncharacterized protein</fullName>
    </submittedName>
</protein>
<feature type="transmembrane region" description="Helical" evidence="1">
    <location>
        <begin position="337"/>
        <end position="362"/>
    </location>
</feature>
<gene>
    <name evidence="2" type="ORF">EJ04DRAFT_568319</name>
</gene>
<keyword evidence="1" id="KW-0472">Membrane</keyword>
<sequence>MSSLKRRNLAKDVSTCALEVYQRVNSCAHFSVPHFGLPPFESNGKLGAMTDYLNPFSDRVIGKRKESKPCQNPDIVPMFEEAIAPFHNDTDGRWLAVEKIPQQYLRCILQVPEAKVKECVVSTVHKLQWLPDRLIVYGGQKSCSSRPQILAVTAVNMWLSIVQFVGIVWWTRIQRRTDPDCGRSFSWVGLFQEVITGIGNPIICGLIIRTQFPENSLAAGLGIYFLTPRTTPFIALISGLWFSKGYGTQMLLVELISAGAALVFYNLPLKVWHGPLSTVATDPSWPDTSFLYRGLYLATVPAGIIFFIYQSILILAVVLLGLSIWAKSKGLAKAAGYVAGIWLVMWIWIFSFALFAIMEIIWMAYYKKKGRKFTVLDNARAWFSREGSTVGFFLKTFGYWSWVLASFMITAGRWMFLTELLRLTGGAFCPDSLKSATAASIMLQFAAISAHAALKLRGLAL</sequence>
<feature type="transmembrane region" description="Helical" evidence="1">
    <location>
        <begin position="190"/>
        <end position="209"/>
    </location>
</feature>